<keyword evidence="1" id="KW-0862">Zinc</keyword>
<evidence type="ECO:0000313" key="5">
    <source>
        <dbReference type="Proteomes" id="UP001149954"/>
    </source>
</evidence>
<feature type="region of interest" description="Disordered" evidence="2">
    <location>
        <begin position="31"/>
        <end position="53"/>
    </location>
</feature>
<dbReference type="Proteomes" id="UP001149954">
    <property type="component" value="Unassembled WGS sequence"/>
</dbReference>
<dbReference type="SUPFAM" id="SSF57667">
    <property type="entry name" value="beta-beta-alpha zinc fingers"/>
    <property type="match status" value="1"/>
</dbReference>
<protein>
    <recommendedName>
        <fullName evidence="3">C2H2-type domain-containing protein</fullName>
    </recommendedName>
</protein>
<dbReference type="InterPro" id="IPR013087">
    <property type="entry name" value="Znf_C2H2_type"/>
</dbReference>
<dbReference type="SMART" id="SM00355">
    <property type="entry name" value="ZnF_C2H2"/>
    <property type="match status" value="2"/>
</dbReference>
<reference evidence="4" key="1">
    <citation type="submission" date="2022-12" db="EMBL/GenBank/DDBJ databases">
        <authorList>
            <person name="Petersen C."/>
        </authorList>
    </citation>
    <scope>NUCLEOTIDE SEQUENCE</scope>
    <source>
        <strain evidence="4">IBT 29495</strain>
    </source>
</reference>
<comment type="caution">
    <text evidence="4">The sequence shown here is derived from an EMBL/GenBank/DDBJ whole genome shotgun (WGS) entry which is preliminary data.</text>
</comment>
<keyword evidence="5" id="KW-1185">Reference proteome</keyword>
<feature type="domain" description="C2H2-type" evidence="3">
    <location>
        <begin position="260"/>
        <end position="285"/>
    </location>
</feature>
<evidence type="ECO:0000259" key="3">
    <source>
        <dbReference type="PROSITE" id="PS50157"/>
    </source>
</evidence>
<evidence type="ECO:0000256" key="2">
    <source>
        <dbReference type="SAM" id="MobiDB-lite"/>
    </source>
</evidence>
<dbReference type="GO" id="GO:0008270">
    <property type="term" value="F:zinc ion binding"/>
    <property type="evidence" value="ECO:0007669"/>
    <property type="project" value="UniProtKB-KW"/>
</dbReference>
<reference evidence="4" key="2">
    <citation type="journal article" date="2023" name="IMA Fungus">
        <title>Comparative genomic study of the Penicillium genus elucidates a diverse pangenome and 15 lateral gene transfer events.</title>
        <authorList>
            <person name="Petersen C."/>
            <person name="Sorensen T."/>
            <person name="Nielsen M.R."/>
            <person name="Sondergaard T.E."/>
            <person name="Sorensen J.L."/>
            <person name="Fitzpatrick D.A."/>
            <person name="Frisvad J.C."/>
            <person name="Nielsen K.L."/>
        </authorList>
    </citation>
    <scope>NUCLEOTIDE SEQUENCE</scope>
    <source>
        <strain evidence="4">IBT 29495</strain>
    </source>
</reference>
<dbReference type="PROSITE" id="PS50157">
    <property type="entry name" value="ZINC_FINGER_C2H2_2"/>
    <property type="match status" value="1"/>
</dbReference>
<keyword evidence="1" id="KW-0479">Metal-binding</keyword>
<evidence type="ECO:0000313" key="4">
    <source>
        <dbReference type="EMBL" id="KAJ5512498.1"/>
    </source>
</evidence>
<accession>A0A9W9XYE2</accession>
<keyword evidence="1" id="KW-0863">Zinc-finger</keyword>
<proteinExistence type="predicted"/>
<organism evidence="4 5">
    <name type="scientific">Penicillium fimorum</name>
    <dbReference type="NCBI Taxonomy" id="1882269"/>
    <lineage>
        <taxon>Eukaryota</taxon>
        <taxon>Fungi</taxon>
        <taxon>Dikarya</taxon>
        <taxon>Ascomycota</taxon>
        <taxon>Pezizomycotina</taxon>
        <taxon>Eurotiomycetes</taxon>
        <taxon>Eurotiomycetidae</taxon>
        <taxon>Eurotiales</taxon>
        <taxon>Aspergillaceae</taxon>
        <taxon>Penicillium</taxon>
    </lineage>
</organism>
<evidence type="ECO:0000256" key="1">
    <source>
        <dbReference type="PROSITE-ProRule" id="PRU00042"/>
    </source>
</evidence>
<dbReference type="InterPro" id="IPR036236">
    <property type="entry name" value="Znf_C2H2_sf"/>
</dbReference>
<sequence length="290" mass="31917">MPWSPDNTNLNDSNLELLLSLGWITSDSIPPQTMRARRSPTSTGTYTPPVDEPGHNQYEESLVLGEHFTLTPPTDQSGYSQYEEPLVLDERFTPVSPSTHRWSNQNTTTPSQYFAVNNNHHQDLATTNQGSMTSPLAYRQQNQSTAQYFTIHSNGHQALASPFDGLADPTTRAAPPVAFVHGQALPWQEGSHPGGIAPGAMSNGFTNGERPHANYQGREQTSPTPVFRCDRPDCTYRGTFSVKGSLTRHIAEQHTAPRSFPCPSIGCGKTYPRNSHVTDHLLKAHGIRVS</sequence>
<dbReference type="Gene3D" id="3.30.160.60">
    <property type="entry name" value="Classic Zinc Finger"/>
    <property type="match status" value="1"/>
</dbReference>
<dbReference type="AlphaFoldDB" id="A0A9W9XYE2"/>
<dbReference type="EMBL" id="JAPWDS010000002">
    <property type="protein sequence ID" value="KAJ5512498.1"/>
    <property type="molecule type" value="Genomic_DNA"/>
</dbReference>
<dbReference type="PROSITE" id="PS00028">
    <property type="entry name" value="ZINC_FINGER_C2H2_1"/>
    <property type="match status" value="1"/>
</dbReference>
<gene>
    <name evidence="4" type="ORF">N7463_002050</name>
</gene>
<dbReference type="OrthoDB" id="10261408at2759"/>
<name>A0A9W9XYE2_9EURO</name>